<evidence type="ECO:0000259" key="1">
    <source>
        <dbReference type="Pfam" id="PF01408"/>
    </source>
</evidence>
<dbReference type="PANTHER" id="PTHR43708:SF8">
    <property type="entry name" value="OXIDOREDUCTASE"/>
    <property type="match status" value="1"/>
</dbReference>
<dbReference type="EMBL" id="CAFBLP010000104">
    <property type="protein sequence ID" value="CAB4890392.1"/>
    <property type="molecule type" value="Genomic_DNA"/>
</dbReference>
<dbReference type="AlphaFoldDB" id="A0A6J7F2K5"/>
<reference evidence="3" key="1">
    <citation type="submission" date="2020-05" db="EMBL/GenBank/DDBJ databases">
        <authorList>
            <person name="Chiriac C."/>
            <person name="Salcher M."/>
            <person name="Ghai R."/>
            <person name="Kavagutti S V."/>
        </authorList>
    </citation>
    <scope>NUCLEOTIDE SEQUENCE</scope>
</reference>
<sequence length="486" mass="52459">MPNVAHERAAAGLNAQELAAFGLDRGDTLSWGEWFLRPDDRRPEAARLSRETAVTGEFVPLRVIDATRVTVLATVSICFTDVPAIVECGSGDDVVIITAIEPTRLRAAAEPRRFLDRLALSRTGSGRSIRSGTVGVGIVGYGPFGGMGYTHGLAATETPGLNFVAVCDSNAERLMAAQHDFPDVRGHTDTASLCADPTVDVVIVATPPVLHAPLALQLLRAGKHVVVEKPMCLTAADADTLIAAADAAERTITVHQSRRWDGDYLALRRAIANGLLGEVFNMETFVGSFEHPCRWWHSDEALSGGAVYDWGSHHIDWILQIFGGPPDRVQATAHKRVWRDVSNADQITVQMHWNDGREARFVQSDVAAVRRAKFYVQGTGGTAAADYRPIVADNLVAGRGHVSSAWHHAEAAVDLRIGRYEPDLGVIEMVLPPVPREGWPFHRALADHLLLGEAVPVAPSESRDVVAVLEDAHRSAANGGQVVERG</sequence>
<accession>A0A6J7F2K5</accession>
<dbReference type="InterPro" id="IPR055170">
    <property type="entry name" value="GFO_IDH_MocA-like_dom"/>
</dbReference>
<dbReference type="PANTHER" id="PTHR43708">
    <property type="entry name" value="CONSERVED EXPRESSED OXIDOREDUCTASE (EUROFUNG)"/>
    <property type="match status" value="1"/>
</dbReference>
<evidence type="ECO:0000313" key="3">
    <source>
        <dbReference type="EMBL" id="CAB4890392.1"/>
    </source>
</evidence>
<proteinExistence type="predicted"/>
<dbReference type="InterPro" id="IPR051317">
    <property type="entry name" value="Gfo/Idh/MocA_oxidoreduct"/>
</dbReference>
<dbReference type="InterPro" id="IPR036291">
    <property type="entry name" value="NAD(P)-bd_dom_sf"/>
</dbReference>
<dbReference type="GO" id="GO:0000166">
    <property type="term" value="F:nucleotide binding"/>
    <property type="evidence" value="ECO:0007669"/>
    <property type="project" value="InterPro"/>
</dbReference>
<dbReference type="SUPFAM" id="SSF55347">
    <property type="entry name" value="Glyceraldehyde-3-phosphate dehydrogenase-like, C-terminal domain"/>
    <property type="match status" value="1"/>
</dbReference>
<evidence type="ECO:0000259" key="2">
    <source>
        <dbReference type="Pfam" id="PF22725"/>
    </source>
</evidence>
<feature type="domain" description="Gfo/Idh/MocA-like oxidoreductase N-terminal" evidence="1">
    <location>
        <begin position="135"/>
        <end position="254"/>
    </location>
</feature>
<dbReference type="SUPFAM" id="SSF51735">
    <property type="entry name" value="NAD(P)-binding Rossmann-fold domains"/>
    <property type="match status" value="1"/>
</dbReference>
<dbReference type="InterPro" id="IPR000683">
    <property type="entry name" value="Gfo/Idh/MocA-like_OxRdtase_N"/>
</dbReference>
<feature type="domain" description="GFO/IDH/MocA-like oxidoreductase" evidence="2">
    <location>
        <begin position="264"/>
        <end position="383"/>
    </location>
</feature>
<dbReference type="Gene3D" id="3.30.360.10">
    <property type="entry name" value="Dihydrodipicolinate Reductase, domain 2"/>
    <property type="match status" value="1"/>
</dbReference>
<organism evidence="3">
    <name type="scientific">freshwater metagenome</name>
    <dbReference type="NCBI Taxonomy" id="449393"/>
    <lineage>
        <taxon>unclassified sequences</taxon>
        <taxon>metagenomes</taxon>
        <taxon>ecological metagenomes</taxon>
    </lineage>
</organism>
<protein>
    <submittedName>
        <fullName evidence="3">Unannotated protein</fullName>
    </submittedName>
</protein>
<dbReference type="Pfam" id="PF22725">
    <property type="entry name" value="GFO_IDH_MocA_C3"/>
    <property type="match status" value="1"/>
</dbReference>
<dbReference type="Gene3D" id="3.40.50.720">
    <property type="entry name" value="NAD(P)-binding Rossmann-like Domain"/>
    <property type="match status" value="1"/>
</dbReference>
<name>A0A6J7F2K5_9ZZZZ</name>
<gene>
    <name evidence="3" type="ORF">UFOPK3376_02780</name>
</gene>
<dbReference type="Pfam" id="PF01408">
    <property type="entry name" value="GFO_IDH_MocA"/>
    <property type="match status" value="1"/>
</dbReference>